<protein>
    <recommendedName>
        <fullName evidence="1">Double zinc ribbon domain-containing protein</fullName>
    </recommendedName>
</protein>
<dbReference type="Pfam" id="PF18912">
    <property type="entry name" value="DZR_2"/>
    <property type="match status" value="1"/>
</dbReference>
<dbReference type="Proteomes" id="UP000176877">
    <property type="component" value="Unassembled WGS sequence"/>
</dbReference>
<dbReference type="AlphaFoldDB" id="A0A1F5S8Y6"/>
<evidence type="ECO:0000259" key="1">
    <source>
        <dbReference type="Pfam" id="PF18912"/>
    </source>
</evidence>
<accession>A0A1F5S8Y6</accession>
<feature type="domain" description="Double zinc ribbon" evidence="1">
    <location>
        <begin position="19"/>
        <end position="71"/>
    </location>
</feature>
<reference evidence="2 3" key="1">
    <citation type="journal article" date="2016" name="Nat. Commun.">
        <title>Thousands of microbial genomes shed light on interconnected biogeochemical processes in an aquifer system.</title>
        <authorList>
            <person name="Anantharaman K."/>
            <person name="Brown C.T."/>
            <person name="Hug L.A."/>
            <person name="Sharon I."/>
            <person name="Castelle C.J."/>
            <person name="Probst A.J."/>
            <person name="Thomas B.C."/>
            <person name="Singh A."/>
            <person name="Wilkins M.J."/>
            <person name="Karaoz U."/>
            <person name="Brodie E.L."/>
            <person name="Williams K.H."/>
            <person name="Hubbard S.S."/>
            <person name="Banfield J.F."/>
        </authorList>
    </citation>
    <scope>NUCLEOTIDE SEQUENCE [LARGE SCALE GENOMIC DNA]</scope>
</reference>
<dbReference type="PANTHER" id="PTHR47505">
    <property type="entry name" value="DNA UTILIZATION PROTEIN YHGH"/>
    <property type="match status" value="1"/>
</dbReference>
<dbReference type="InterPro" id="IPR044005">
    <property type="entry name" value="DZR_2"/>
</dbReference>
<proteinExistence type="predicted"/>
<feature type="non-terminal residue" evidence="2">
    <location>
        <position position="222"/>
    </location>
</feature>
<dbReference type="InterPro" id="IPR051910">
    <property type="entry name" value="ComF/GntX_DNA_util-trans"/>
</dbReference>
<dbReference type="EMBL" id="MFFT01000028">
    <property type="protein sequence ID" value="OGF23076.1"/>
    <property type="molecule type" value="Genomic_DNA"/>
</dbReference>
<evidence type="ECO:0000313" key="2">
    <source>
        <dbReference type="EMBL" id="OGF23076.1"/>
    </source>
</evidence>
<name>A0A1F5S8Y6_9BACT</name>
<dbReference type="InterPro" id="IPR029057">
    <property type="entry name" value="PRTase-like"/>
</dbReference>
<dbReference type="PANTHER" id="PTHR47505:SF1">
    <property type="entry name" value="DNA UTILIZATION PROTEIN YHGH"/>
    <property type="match status" value="1"/>
</dbReference>
<evidence type="ECO:0000313" key="3">
    <source>
        <dbReference type="Proteomes" id="UP000176877"/>
    </source>
</evidence>
<sequence length="222" mass="25665">MIVNKDFITRNASRTWAFFLDLIFPIECLGCGREGRWLCEDCFKKINLKPKQYCLHCKKANDFGQFCLPCQVIYSLDGVWIAALYDELLISQAIKKLKYYFLSGLADDLSRLMILSVDKLLEQGRISKFGLRSGVDWSNFKRAAGLPLAVLNFYDNLVVPVPLSRKRLRWRGFNQAELLARRVAEKYGLELNSGNLIRVKHKKAQAKLNEIHRLENIKNCFV</sequence>
<dbReference type="SUPFAM" id="SSF53271">
    <property type="entry name" value="PRTase-like"/>
    <property type="match status" value="1"/>
</dbReference>
<gene>
    <name evidence="2" type="ORF">A3D45_01740</name>
</gene>
<comment type="caution">
    <text evidence="2">The sequence shown here is derived from an EMBL/GenBank/DDBJ whole genome shotgun (WGS) entry which is preliminary data.</text>
</comment>
<organism evidence="2 3">
    <name type="scientific">Candidatus Falkowbacteria bacterium RIFCSPHIGHO2_02_FULL_42_9</name>
    <dbReference type="NCBI Taxonomy" id="1797986"/>
    <lineage>
        <taxon>Bacteria</taxon>
        <taxon>Candidatus Falkowiibacteriota</taxon>
    </lineage>
</organism>